<accession>A0A511BS69</accession>
<evidence type="ECO:0000313" key="2">
    <source>
        <dbReference type="Proteomes" id="UP000321405"/>
    </source>
</evidence>
<comment type="caution">
    <text evidence="1">The sequence shown here is derived from an EMBL/GenBank/DDBJ whole genome shotgun (WGS) entry which is preliminary data.</text>
</comment>
<keyword evidence="2" id="KW-1185">Reference proteome</keyword>
<organism evidence="1 2">
    <name type="scientific">Swaminathania salitolerans</name>
    <dbReference type="NCBI Taxonomy" id="182838"/>
    <lineage>
        <taxon>Bacteria</taxon>
        <taxon>Pseudomonadati</taxon>
        <taxon>Pseudomonadota</taxon>
        <taxon>Alphaproteobacteria</taxon>
        <taxon>Acetobacterales</taxon>
        <taxon>Acetobacteraceae</taxon>
        <taxon>Swaminathania</taxon>
    </lineage>
</organism>
<gene>
    <name evidence="1" type="ORF">SSA02_18360</name>
</gene>
<name>A0A511BS69_9PROT</name>
<protein>
    <submittedName>
        <fullName evidence="1">Uncharacterized protein</fullName>
    </submittedName>
</protein>
<sequence length="112" mass="11883">MRCPRLSVPGCRPKAQFPGAVNGFAFRAPSPAVLSGRRLRSLCLTPLPLAPLSLAPLSLALALPFHESVFFQGFSQPFFPAVVPVTIGHAIPARADIAESLSTPFVLMFPTG</sequence>
<evidence type="ECO:0000313" key="1">
    <source>
        <dbReference type="EMBL" id="GEL02673.1"/>
    </source>
</evidence>
<reference evidence="1 2" key="1">
    <citation type="submission" date="2019-07" db="EMBL/GenBank/DDBJ databases">
        <title>Whole genome shotgun sequence of Swaminathania salitolerans NBRC 104436.</title>
        <authorList>
            <person name="Hosoyama A."/>
            <person name="Uohara A."/>
            <person name="Ohji S."/>
            <person name="Ichikawa N."/>
        </authorList>
    </citation>
    <scope>NUCLEOTIDE SEQUENCE [LARGE SCALE GENOMIC DNA]</scope>
    <source>
        <strain evidence="1 2">NBRC 104436</strain>
    </source>
</reference>
<dbReference type="AlphaFoldDB" id="A0A511BS69"/>
<dbReference type="EMBL" id="BJVC01000004">
    <property type="protein sequence ID" value="GEL02673.1"/>
    <property type="molecule type" value="Genomic_DNA"/>
</dbReference>
<proteinExistence type="predicted"/>
<dbReference type="Proteomes" id="UP000321405">
    <property type="component" value="Unassembled WGS sequence"/>
</dbReference>